<accession>H8I860</accession>
<reference evidence="1 2" key="1">
    <citation type="journal article" date="2012" name="J. Bacteriol.">
        <title>Complete genome sequence of a thermophilic methanogen, Methanocella conradii HZ254, isolated from Chinese rice field soil.</title>
        <authorList>
            <person name="Lu Z."/>
            <person name="Lu Y."/>
        </authorList>
    </citation>
    <scope>NUCLEOTIDE SEQUENCE [LARGE SCALE GENOMIC DNA]</scope>
    <source>
        <strain evidence="2">DSM 24694 / JCM 17849 / CGMCC 1.5162 / HZ254</strain>
    </source>
</reference>
<keyword evidence="2" id="KW-1185">Reference proteome</keyword>
<sequence length="379" mass="41877">MSKFMPLLALLIVAALIVSGCTGTRTMVGKENNTSTNDLIAAQKAAAQNEYKKSAGELNDEIDFLKNHYKPPQNCTLEDYRLWLDGFRDRLGLCRQMYDNVSVAAKKYLGYLNESSEEYANLTSEDTGFIDDINSLDGTYRQYSDYLNVTIKKMAALRGYQEKLNASVAAYNDLTAFSKGARVDSEDSYASFLDGFNGKVSAYESKANAAIAAGEEYLKYCEPGSAEYQAVTDNNNALRDNARKCREAYNNYKKDYDSKMSAKGAATSAFNDYKDKMGKASSAANELEAYRGTAKALEKLDAGWLAGYKERLDAFKAACNDAIAAGDTCKQYLDPSGSDYKSIESNEKSMKDAIASYESNYSKLNAMYRNLHPLGPIIQ</sequence>
<dbReference type="STRING" id="1041930.Mtc_2140"/>
<protein>
    <submittedName>
        <fullName evidence="1">Uncharacterized protein</fullName>
    </submittedName>
</protein>
<evidence type="ECO:0000313" key="2">
    <source>
        <dbReference type="Proteomes" id="UP000005233"/>
    </source>
</evidence>
<dbReference type="AlphaFoldDB" id="H8I860"/>
<dbReference type="HOGENOM" id="CLU_728837_0_0_2"/>
<dbReference type="Proteomes" id="UP000005233">
    <property type="component" value="Chromosome"/>
</dbReference>
<proteinExistence type="predicted"/>
<name>H8I860_METCZ</name>
<dbReference type="OrthoDB" id="381787at2157"/>
<evidence type="ECO:0000313" key="1">
    <source>
        <dbReference type="EMBL" id="AFD00878.1"/>
    </source>
</evidence>
<dbReference type="eggNOG" id="arCOG11648">
    <property type="taxonomic scope" value="Archaea"/>
</dbReference>
<dbReference type="KEGG" id="mez:Mtc_2140"/>
<organism evidence="1 2">
    <name type="scientific">Methanocella conradii (strain DSM 24694 / JCM 17849 / CGMCC 1.5162 / HZ254)</name>
    <dbReference type="NCBI Taxonomy" id="1041930"/>
    <lineage>
        <taxon>Archaea</taxon>
        <taxon>Methanobacteriati</taxon>
        <taxon>Methanobacteriota</taxon>
        <taxon>Stenosarchaea group</taxon>
        <taxon>Methanomicrobia</taxon>
        <taxon>Methanocellales</taxon>
        <taxon>Methanocellaceae</taxon>
        <taxon>Methanocella</taxon>
    </lineage>
</organism>
<dbReference type="PROSITE" id="PS51257">
    <property type="entry name" value="PROKAR_LIPOPROTEIN"/>
    <property type="match status" value="1"/>
</dbReference>
<dbReference type="RefSeq" id="WP_014406709.1">
    <property type="nucleotide sequence ID" value="NC_017034.1"/>
</dbReference>
<dbReference type="EMBL" id="CP003243">
    <property type="protein sequence ID" value="AFD00878.1"/>
    <property type="molecule type" value="Genomic_DNA"/>
</dbReference>
<gene>
    <name evidence="1" type="ordered locus">Mtc_2140</name>
</gene>
<dbReference type="GeneID" id="11972297"/>